<dbReference type="Gene3D" id="1.25.40.10">
    <property type="entry name" value="Tetratricopeptide repeat domain"/>
    <property type="match status" value="1"/>
</dbReference>
<dbReference type="SUPFAM" id="SSF48452">
    <property type="entry name" value="TPR-like"/>
    <property type="match status" value="1"/>
</dbReference>
<sequence length="232" mass="26048">MKKLLGLLVFVVVFQVNAQDNTALLKHYEAFYKQMKIQGDVQGVINALTHLNVLSPSQGRLDTLAVLYMNDNKHVQALNTIGIEKNANDSDMAVEVKAVSLKALNEPERAIEQFEELFKRKPDAVIAYELADLKTQVNDDKGATLNITFGIANAKDDMKRTFYEQQTPYQVPLKAAFLYLKGLIKYKENKDLNIDAAVAILDEAMQIAPNFNLAKISKDALISRKYAPEKKD</sequence>
<reference evidence="1" key="1">
    <citation type="submission" date="2018-06" db="EMBL/GenBank/DDBJ databases">
        <authorList>
            <person name="Zhirakovskaya E."/>
        </authorList>
    </citation>
    <scope>NUCLEOTIDE SEQUENCE</scope>
</reference>
<protein>
    <recommendedName>
        <fullName evidence="2">TPR domain protein</fullName>
    </recommendedName>
</protein>
<evidence type="ECO:0000313" key="1">
    <source>
        <dbReference type="EMBL" id="VAV83196.1"/>
    </source>
</evidence>
<proteinExistence type="predicted"/>
<organism evidence="1">
    <name type="scientific">hydrothermal vent metagenome</name>
    <dbReference type="NCBI Taxonomy" id="652676"/>
    <lineage>
        <taxon>unclassified sequences</taxon>
        <taxon>metagenomes</taxon>
        <taxon>ecological metagenomes</taxon>
    </lineage>
</organism>
<dbReference type="EMBL" id="UOEB01000065">
    <property type="protein sequence ID" value="VAV83196.1"/>
    <property type="molecule type" value="Genomic_DNA"/>
</dbReference>
<dbReference type="AlphaFoldDB" id="A0A3B0R1X6"/>
<accession>A0A3B0R1X6</accession>
<name>A0A3B0R1X6_9ZZZZ</name>
<evidence type="ECO:0008006" key="2">
    <source>
        <dbReference type="Google" id="ProtNLM"/>
    </source>
</evidence>
<dbReference type="InterPro" id="IPR011990">
    <property type="entry name" value="TPR-like_helical_dom_sf"/>
</dbReference>
<gene>
    <name evidence="1" type="ORF">MNBD_BACTEROID02-1545</name>
</gene>